<comment type="caution">
    <text evidence="1">The sequence shown here is derived from an EMBL/GenBank/DDBJ whole genome shotgun (WGS) entry which is preliminary data.</text>
</comment>
<name>A0A8X6UU84_NEPPI</name>
<dbReference type="EMBL" id="BMAW01085673">
    <property type="protein sequence ID" value="GFU44014.1"/>
    <property type="molecule type" value="Genomic_DNA"/>
</dbReference>
<accession>A0A8X6UU84</accession>
<proteinExistence type="predicted"/>
<sequence length="82" mass="9612">MKKISWMQLWIRIKKISDPNADEDPLITSIIEKQDSNPESISSFLRRRLNHKRNSQPGSPTSFLRRQKDITTNVHRLPLQCA</sequence>
<evidence type="ECO:0000313" key="1">
    <source>
        <dbReference type="EMBL" id="GFU44014.1"/>
    </source>
</evidence>
<dbReference type="Proteomes" id="UP000887013">
    <property type="component" value="Unassembled WGS sequence"/>
</dbReference>
<evidence type="ECO:0000313" key="2">
    <source>
        <dbReference type="Proteomes" id="UP000887013"/>
    </source>
</evidence>
<organism evidence="1 2">
    <name type="scientific">Nephila pilipes</name>
    <name type="common">Giant wood spider</name>
    <name type="synonym">Nephila maculata</name>
    <dbReference type="NCBI Taxonomy" id="299642"/>
    <lineage>
        <taxon>Eukaryota</taxon>
        <taxon>Metazoa</taxon>
        <taxon>Ecdysozoa</taxon>
        <taxon>Arthropoda</taxon>
        <taxon>Chelicerata</taxon>
        <taxon>Arachnida</taxon>
        <taxon>Araneae</taxon>
        <taxon>Araneomorphae</taxon>
        <taxon>Entelegynae</taxon>
        <taxon>Araneoidea</taxon>
        <taxon>Nephilidae</taxon>
        <taxon>Nephila</taxon>
    </lineage>
</organism>
<gene>
    <name evidence="1" type="ORF">NPIL_505881</name>
</gene>
<reference evidence="1" key="1">
    <citation type="submission" date="2020-08" db="EMBL/GenBank/DDBJ databases">
        <title>Multicomponent nature underlies the extraordinary mechanical properties of spider dragline silk.</title>
        <authorList>
            <person name="Kono N."/>
            <person name="Nakamura H."/>
            <person name="Mori M."/>
            <person name="Yoshida Y."/>
            <person name="Ohtoshi R."/>
            <person name="Malay A.D."/>
            <person name="Moran D.A.P."/>
            <person name="Tomita M."/>
            <person name="Numata K."/>
            <person name="Arakawa K."/>
        </authorList>
    </citation>
    <scope>NUCLEOTIDE SEQUENCE</scope>
</reference>
<dbReference type="AlphaFoldDB" id="A0A8X6UU84"/>
<protein>
    <submittedName>
        <fullName evidence="1">Uncharacterized protein</fullName>
    </submittedName>
</protein>
<keyword evidence="2" id="KW-1185">Reference proteome</keyword>